<keyword evidence="1" id="KW-0472">Membrane</keyword>
<proteinExistence type="predicted"/>
<name>A0ABQ1UZE5_9NOCA</name>
<sequence>MRTGERLAHRSALFKIVYFLAVVLGWALLAAAIGAIWLHWFPGRGRVSTAAASAVPLLILAGVPALLILALTRRWITVVVTVIALGVGIWTQAPLLRGVADPGGDRITVVQANIKLGAGDVETVVARVRASRADLLTIEEMTPAALDRLRQTDLRSLLPHEFAVPGTGGVGTGIFSRYPLRDTAQLTDFGLNNLRADVDLPGAPGTTVFAVHPIPPYPYDPARWVREMKLLRDTLHETTAENVIVSGDFNATWDHAQFRALLRNGFRDATEQVGGRWQFTYPSDDWYGPLIGIDHVLARGLTAVSLNTFDVPASDHRALEVSLTAR</sequence>
<dbReference type="InterPro" id="IPR036691">
    <property type="entry name" value="Endo/exonu/phosph_ase_sf"/>
</dbReference>
<dbReference type="SUPFAM" id="SSF56219">
    <property type="entry name" value="DNase I-like"/>
    <property type="match status" value="1"/>
</dbReference>
<feature type="transmembrane region" description="Helical" evidence="1">
    <location>
        <begin position="12"/>
        <end position="38"/>
    </location>
</feature>
<dbReference type="EMBL" id="BMCS01000001">
    <property type="protein sequence ID" value="GGF29023.1"/>
    <property type="molecule type" value="Genomic_DNA"/>
</dbReference>
<keyword evidence="4" id="KW-1185">Reference proteome</keyword>
<evidence type="ECO:0000259" key="2">
    <source>
        <dbReference type="Pfam" id="PF03372"/>
    </source>
</evidence>
<keyword evidence="1" id="KW-1133">Transmembrane helix</keyword>
<accession>A0ABQ1UZE5</accession>
<evidence type="ECO:0000256" key="1">
    <source>
        <dbReference type="SAM" id="Phobius"/>
    </source>
</evidence>
<feature type="transmembrane region" description="Helical" evidence="1">
    <location>
        <begin position="75"/>
        <end position="93"/>
    </location>
</feature>
<dbReference type="Pfam" id="PF03372">
    <property type="entry name" value="Exo_endo_phos"/>
    <property type="match status" value="1"/>
</dbReference>
<dbReference type="Proteomes" id="UP000632454">
    <property type="component" value="Unassembled WGS sequence"/>
</dbReference>
<gene>
    <name evidence="3" type="ORF">GCM10007298_26120</name>
</gene>
<organism evidence="3 4">
    <name type="scientific">Williamsia phyllosphaerae</name>
    <dbReference type="NCBI Taxonomy" id="885042"/>
    <lineage>
        <taxon>Bacteria</taxon>
        <taxon>Bacillati</taxon>
        <taxon>Actinomycetota</taxon>
        <taxon>Actinomycetes</taxon>
        <taxon>Mycobacteriales</taxon>
        <taxon>Nocardiaceae</taxon>
        <taxon>Williamsia</taxon>
    </lineage>
</organism>
<feature type="domain" description="Endonuclease/exonuclease/phosphatase" evidence="2">
    <location>
        <begin position="111"/>
        <end position="316"/>
    </location>
</feature>
<comment type="caution">
    <text evidence="3">The sequence shown here is derived from an EMBL/GenBank/DDBJ whole genome shotgun (WGS) entry which is preliminary data.</text>
</comment>
<protein>
    <recommendedName>
        <fullName evidence="2">Endonuclease/exonuclease/phosphatase domain-containing protein</fullName>
    </recommendedName>
</protein>
<evidence type="ECO:0000313" key="3">
    <source>
        <dbReference type="EMBL" id="GGF29023.1"/>
    </source>
</evidence>
<evidence type="ECO:0000313" key="4">
    <source>
        <dbReference type="Proteomes" id="UP000632454"/>
    </source>
</evidence>
<dbReference type="Gene3D" id="3.60.10.10">
    <property type="entry name" value="Endonuclease/exonuclease/phosphatase"/>
    <property type="match status" value="1"/>
</dbReference>
<reference evidence="4" key="1">
    <citation type="journal article" date="2019" name="Int. J. Syst. Evol. Microbiol.">
        <title>The Global Catalogue of Microorganisms (GCM) 10K type strain sequencing project: providing services to taxonomists for standard genome sequencing and annotation.</title>
        <authorList>
            <consortium name="The Broad Institute Genomics Platform"/>
            <consortium name="The Broad Institute Genome Sequencing Center for Infectious Disease"/>
            <person name="Wu L."/>
            <person name="Ma J."/>
        </authorList>
    </citation>
    <scope>NUCLEOTIDE SEQUENCE [LARGE SCALE GENOMIC DNA]</scope>
    <source>
        <strain evidence="4">CCM 7855</strain>
    </source>
</reference>
<keyword evidence="1" id="KW-0812">Transmembrane</keyword>
<feature type="transmembrane region" description="Helical" evidence="1">
    <location>
        <begin position="50"/>
        <end position="68"/>
    </location>
</feature>
<dbReference type="InterPro" id="IPR005135">
    <property type="entry name" value="Endo/exonuclease/phosphatase"/>
</dbReference>